<proteinExistence type="predicted"/>
<evidence type="ECO:0000313" key="3">
    <source>
        <dbReference type="Proteomes" id="UP000069272"/>
    </source>
</evidence>
<name>A0A182FX61_ANOAL</name>
<protein>
    <submittedName>
        <fullName evidence="2">Uncharacterized protein</fullName>
    </submittedName>
</protein>
<reference evidence="2" key="2">
    <citation type="submission" date="2022-08" db="UniProtKB">
        <authorList>
            <consortium name="EnsemblMetazoa"/>
        </authorList>
    </citation>
    <scope>IDENTIFICATION</scope>
    <source>
        <strain evidence="2">STECLA/ALBI9_A</strain>
    </source>
</reference>
<dbReference type="VEuPathDB" id="VectorBase:AALB014237"/>
<keyword evidence="3" id="KW-1185">Reference proteome</keyword>
<feature type="compositionally biased region" description="Polar residues" evidence="1">
    <location>
        <begin position="1"/>
        <end position="10"/>
    </location>
</feature>
<evidence type="ECO:0000313" key="2">
    <source>
        <dbReference type="EnsemblMetazoa" id="AALB014237-PA"/>
    </source>
</evidence>
<dbReference type="Proteomes" id="UP000069272">
    <property type="component" value="Chromosome 2R"/>
</dbReference>
<reference evidence="2 3" key="1">
    <citation type="journal article" date="2017" name="G3 (Bethesda)">
        <title>The Physical Genome Mapping of Anopheles albimanus Corrected Scaffold Misassemblies and Identified Interarm Rearrangements in Genus Anopheles.</title>
        <authorList>
            <person name="Artemov G.N."/>
            <person name="Peery A.N."/>
            <person name="Jiang X."/>
            <person name="Tu Z."/>
            <person name="Stegniy V.N."/>
            <person name="Sharakhova M.V."/>
            <person name="Sharakhov I.V."/>
        </authorList>
    </citation>
    <scope>NUCLEOTIDE SEQUENCE [LARGE SCALE GENOMIC DNA]</scope>
    <source>
        <strain evidence="2 3">ALBI9_A</strain>
    </source>
</reference>
<dbReference type="AlphaFoldDB" id="A0A182FX61"/>
<sequence length="23" mass="2679">MDSITSQSPTRGKRRSKDLYRVP</sequence>
<accession>A0A182FX61</accession>
<organism evidence="2 3">
    <name type="scientific">Anopheles albimanus</name>
    <name type="common">New world malaria mosquito</name>
    <dbReference type="NCBI Taxonomy" id="7167"/>
    <lineage>
        <taxon>Eukaryota</taxon>
        <taxon>Metazoa</taxon>
        <taxon>Ecdysozoa</taxon>
        <taxon>Arthropoda</taxon>
        <taxon>Hexapoda</taxon>
        <taxon>Insecta</taxon>
        <taxon>Pterygota</taxon>
        <taxon>Neoptera</taxon>
        <taxon>Endopterygota</taxon>
        <taxon>Diptera</taxon>
        <taxon>Nematocera</taxon>
        <taxon>Culicoidea</taxon>
        <taxon>Culicidae</taxon>
        <taxon>Anophelinae</taxon>
        <taxon>Anopheles</taxon>
    </lineage>
</organism>
<feature type="region of interest" description="Disordered" evidence="1">
    <location>
        <begin position="1"/>
        <end position="23"/>
    </location>
</feature>
<dbReference type="EnsemblMetazoa" id="AALB014237-RA">
    <property type="protein sequence ID" value="AALB014237-PA"/>
    <property type="gene ID" value="AALB014237"/>
</dbReference>
<evidence type="ECO:0000256" key="1">
    <source>
        <dbReference type="SAM" id="MobiDB-lite"/>
    </source>
</evidence>